<protein>
    <submittedName>
        <fullName evidence="4">Pyruvate,water dikinase</fullName>
        <ecNumber evidence="4">2.7.9.2</ecNumber>
    </submittedName>
</protein>
<feature type="domain" description="Pyruvate phosphate dikinase AMP/ATP-binding" evidence="3">
    <location>
        <begin position="17"/>
        <end position="301"/>
    </location>
</feature>
<dbReference type="Pfam" id="PF01326">
    <property type="entry name" value="PPDK_N"/>
    <property type="match status" value="1"/>
</dbReference>
<feature type="compositionally biased region" description="Low complexity" evidence="1">
    <location>
        <begin position="861"/>
        <end position="881"/>
    </location>
</feature>
<feature type="compositionally biased region" description="Polar residues" evidence="1">
    <location>
        <begin position="883"/>
        <end position="893"/>
    </location>
</feature>
<dbReference type="GO" id="GO:0008986">
    <property type="term" value="F:pyruvate, water dikinase activity"/>
    <property type="evidence" value="ECO:0007669"/>
    <property type="project" value="UniProtKB-EC"/>
</dbReference>
<gene>
    <name evidence="4" type="ORF">HNR40_008533</name>
</gene>
<dbReference type="InterPro" id="IPR036637">
    <property type="entry name" value="Phosphohistidine_dom_sf"/>
</dbReference>
<evidence type="ECO:0000313" key="5">
    <source>
        <dbReference type="Proteomes" id="UP000568380"/>
    </source>
</evidence>
<evidence type="ECO:0000259" key="2">
    <source>
        <dbReference type="Pfam" id="PF00391"/>
    </source>
</evidence>
<dbReference type="InterPro" id="IPR002192">
    <property type="entry name" value="PPDK_AMP/ATP-bd"/>
</dbReference>
<feature type="domain" description="PEP-utilising enzyme mobile" evidence="2">
    <location>
        <begin position="788"/>
        <end position="858"/>
    </location>
</feature>
<dbReference type="RefSeq" id="WP_184971733.1">
    <property type="nucleotide sequence ID" value="NZ_JACHIN010000015.1"/>
</dbReference>
<dbReference type="Pfam" id="PF00391">
    <property type="entry name" value="PEP-utilizers"/>
    <property type="match status" value="1"/>
</dbReference>
<dbReference type="InterPro" id="IPR008279">
    <property type="entry name" value="PEP-util_enz_mobile_dom"/>
</dbReference>
<dbReference type="Gene3D" id="3.50.30.10">
    <property type="entry name" value="Phosphohistidine domain"/>
    <property type="match status" value="1"/>
</dbReference>
<keyword evidence="4" id="KW-0418">Kinase</keyword>
<dbReference type="GO" id="GO:0005524">
    <property type="term" value="F:ATP binding"/>
    <property type="evidence" value="ECO:0007669"/>
    <property type="project" value="InterPro"/>
</dbReference>
<dbReference type="EC" id="2.7.9.2" evidence="4"/>
<accession>A0A7W8AD70</accession>
<dbReference type="InterPro" id="IPR013815">
    <property type="entry name" value="ATP_grasp_subdomain_1"/>
</dbReference>
<dbReference type="InterPro" id="IPR051549">
    <property type="entry name" value="PEP_Utilizing_Enz"/>
</dbReference>
<dbReference type="Gene3D" id="3.30.1490.20">
    <property type="entry name" value="ATP-grasp fold, A domain"/>
    <property type="match status" value="1"/>
</dbReference>
<evidence type="ECO:0000313" key="4">
    <source>
        <dbReference type="EMBL" id="MBB5083030.1"/>
    </source>
</evidence>
<keyword evidence="5" id="KW-1185">Reference proteome</keyword>
<evidence type="ECO:0000259" key="3">
    <source>
        <dbReference type="Pfam" id="PF01326"/>
    </source>
</evidence>
<dbReference type="AlphaFoldDB" id="A0A7W8AD70"/>
<dbReference type="PANTHER" id="PTHR43615">
    <property type="entry name" value="PHOSPHOENOLPYRUVATE SYNTHASE-RELATED"/>
    <property type="match status" value="1"/>
</dbReference>
<evidence type="ECO:0000256" key="1">
    <source>
        <dbReference type="SAM" id="MobiDB-lite"/>
    </source>
</evidence>
<name>A0A7W8AD70_9ACTN</name>
<dbReference type="PANTHER" id="PTHR43615:SF1">
    <property type="entry name" value="PPDK_N DOMAIN-CONTAINING PROTEIN"/>
    <property type="match status" value="1"/>
</dbReference>
<keyword evidence="4" id="KW-0808">Transferase</keyword>
<dbReference type="EMBL" id="JACHIN010000015">
    <property type="protein sequence ID" value="MBB5083030.1"/>
    <property type="molecule type" value="Genomic_DNA"/>
</dbReference>
<dbReference type="SUPFAM" id="SSF56059">
    <property type="entry name" value="Glutathione synthetase ATP-binding domain-like"/>
    <property type="match status" value="1"/>
</dbReference>
<keyword evidence="4" id="KW-0670">Pyruvate</keyword>
<feature type="region of interest" description="Disordered" evidence="1">
    <location>
        <begin position="861"/>
        <end position="905"/>
    </location>
</feature>
<dbReference type="SUPFAM" id="SSF52009">
    <property type="entry name" value="Phosphohistidine domain"/>
    <property type="match status" value="1"/>
</dbReference>
<comment type="caution">
    <text evidence="4">The sequence shown here is derived from an EMBL/GenBank/DDBJ whole genome shotgun (WGS) entry which is preliminary data.</text>
</comment>
<organism evidence="4 5">
    <name type="scientific">Nonomuraea endophytica</name>
    <dbReference type="NCBI Taxonomy" id="714136"/>
    <lineage>
        <taxon>Bacteria</taxon>
        <taxon>Bacillati</taxon>
        <taxon>Actinomycetota</taxon>
        <taxon>Actinomycetes</taxon>
        <taxon>Streptosporangiales</taxon>
        <taxon>Streptosporangiaceae</taxon>
        <taxon>Nonomuraea</taxon>
    </lineage>
</organism>
<proteinExistence type="predicted"/>
<dbReference type="Proteomes" id="UP000568380">
    <property type="component" value="Unassembled WGS sequence"/>
</dbReference>
<sequence>MKTALEFSEIHAGMLAEVGGKAANLGELTRAALPVPPGWVLTTDAYHQAAEAAGLQEIIAQGGDLATKARQRLLETKIPAEVAEEVRKAYAGLGEAAPVAVRSSATAEDLPFASFAGQQDTFLNVVGPEEVLLAVRKCWASLWTDRAVAYREANGIDHAAVRIAVVVQTMVDAQVAGVMFTANPVTGRRREAVIDASPGLGEAVVSGAVNPDRFVVDVATAEIRERHAGDKKIAIRSLPGGGTERVETDVDGFCLTDAQVRALAELGAKVEGHYGAPQDTEWAIDAGGRLWLTQARPITTLYPLPETPETGHDGLRLFFSVNVAQGVMGPFTPMGSAGIKLMSAGAARIAGYPPADPHDGAGPVVEAGQRLWIDLTKAARSRVGRAVLPRMFSVAEARTAVLFNALMDDPRLSMIYPSRRPFLRAARRIARAAGAPRRVRWALTRPERALAYSRRIGDDLTRRLELPPDVSPQARIDHAERLLGATFPMIFSIMPIVVAGYGMFGLASKLSGVPISDMQDVLRSMPNNPTTEMDMELWRLATRIEPFGDRSVDEITRLYQAGQLPKVTQDAISGFLATYGHRGVAEIDLGVKRWSDDPSHIIGVLANYLRMDDRLAPDALFERGAADAQAAVEHIVAAAARKGRLRAAIVRRALDRTRRLGGLRELPKYYAVLIFAGVRRSMRVVGEHLVAQGVLGTPDDVYFLTFRETRTALTNGSPLGGLVAERKTAYEQETRRRHVPRLLLSDGTEPEALSIAAADGAITGTPASAGIATGPARVVMDPAGAHLEPGEILVCPSTDPGWTPLFLTAGGLVMEMGGAMSHGAVVAREYGIPAVVGVARATERVTTGETVTVDGAAGTITQEPAQTTTQEPAATTTQEAAGTVNQEAAGTITQEHDQAPAQGPA</sequence>
<dbReference type="Gene3D" id="3.30.470.20">
    <property type="entry name" value="ATP-grasp fold, B domain"/>
    <property type="match status" value="1"/>
</dbReference>
<reference evidence="4 5" key="1">
    <citation type="submission" date="2020-08" db="EMBL/GenBank/DDBJ databases">
        <title>Genomic Encyclopedia of Type Strains, Phase IV (KMG-IV): sequencing the most valuable type-strain genomes for metagenomic binning, comparative biology and taxonomic classification.</title>
        <authorList>
            <person name="Goeker M."/>
        </authorList>
    </citation>
    <scope>NUCLEOTIDE SEQUENCE [LARGE SCALE GENOMIC DNA]</scope>
    <source>
        <strain evidence="4 5">DSM 45385</strain>
    </source>
</reference>